<dbReference type="SUPFAM" id="SSF53335">
    <property type="entry name" value="S-adenosyl-L-methionine-dependent methyltransferases"/>
    <property type="match status" value="1"/>
</dbReference>
<gene>
    <name evidence="8" type="ORF">C8N47_10732</name>
</gene>
<comment type="similarity">
    <text evidence="6">Belongs to the methyltransferase superfamily. tRNA (adenine-N(6)-)-methyltransferase family.</text>
</comment>
<dbReference type="InterPro" id="IPR050210">
    <property type="entry name" value="tRNA_Adenine-N(6)_MTase"/>
</dbReference>
<dbReference type="GO" id="GO:0032259">
    <property type="term" value="P:methylation"/>
    <property type="evidence" value="ECO:0007669"/>
    <property type="project" value="UniProtKB-KW"/>
</dbReference>
<dbReference type="InterPro" id="IPR022882">
    <property type="entry name" value="tRNA_adenine-N6_MeTrfase"/>
</dbReference>
<keyword evidence="3 6" id="KW-0808">Transferase</keyword>
<accession>A0A2T5C204</accession>
<dbReference type="GO" id="GO:0016430">
    <property type="term" value="F:tRNA (adenine-N6)-methyltransferase activity"/>
    <property type="evidence" value="ECO:0007669"/>
    <property type="project" value="UniProtKB-UniRule"/>
</dbReference>
<dbReference type="Pfam" id="PF05175">
    <property type="entry name" value="MTS"/>
    <property type="match status" value="1"/>
</dbReference>
<dbReference type="InterPro" id="IPR007848">
    <property type="entry name" value="Small_mtfrase_dom"/>
</dbReference>
<dbReference type="CDD" id="cd02440">
    <property type="entry name" value="AdoMet_MTases"/>
    <property type="match status" value="1"/>
</dbReference>
<dbReference type="InterPro" id="IPR002052">
    <property type="entry name" value="DNA_methylase_N6_adenine_CS"/>
</dbReference>
<protein>
    <recommendedName>
        <fullName evidence="6">tRNA1(Val) (adenine(37)-N6)-methyltransferase</fullName>
        <ecNumber evidence="6">2.1.1.223</ecNumber>
    </recommendedName>
    <alternativeName>
        <fullName evidence="6">tRNA m6A37 methyltransferase</fullName>
    </alternativeName>
</protein>
<evidence type="ECO:0000256" key="2">
    <source>
        <dbReference type="ARBA" id="ARBA00022603"/>
    </source>
</evidence>
<dbReference type="PRINTS" id="PR00507">
    <property type="entry name" value="N12N6MTFRASE"/>
</dbReference>
<keyword evidence="1 6" id="KW-0963">Cytoplasm</keyword>
<comment type="catalytic activity">
    <reaction evidence="6">
        <text>adenosine(37) in tRNA1(Val) + S-adenosyl-L-methionine = N(6)-methyladenosine(37) in tRNA1(Val) + S-adenosyl-L-homocysteine + H(+)</text>
        <dbReference type="Rhea" id="RHEA:43160"/>
        <dbReference type="Rhea" id="RHEA-COMP:10369"/>
        <dbReference type="Rhea" id="RHEA-COMP:10370"/>
        <dbReference type="ChEBI" id="CHEBI:15378"/>
        <dbReference type="ChEBI" id="CHEBI:57856"/>
        <dbReference type="ChEBI" id="CHEBI:59789"/>
        <dbReference type="ChEBI" id="CHEBI:74411"/>
        <dbReference type="ChEBI" id="CHEBI:74449"/>
        <dbReference type="EC" id="2.1.1.223"/>
    </reaction>
</comment>
<dbReference type="PANTHER" id="PTHR47739:SF1">
    <property type="entry name" value="TRNA1(VAL) (ADENINE(37)-N6)-METHYLTRANSFERASE"/>
    <property type="match status" value="1"/>
</dbReference>
<dbReference type="HAMAP" id="MF_01872">
    <property type="entry name" value="tRNA_methyltr_YfiC"/>
    <property type="match status" value="1"/>
</dbReference>
<dbReference type="PROSITE" id="PS00092">
    <property type="entry name" value="N6_MTASE"/>
    <property type="match status" value="1"/>
</dbReference>
<comment type="function">
    <text evidence="6">Specifically methylates the adenine in position 37 of tRNA(1)(Val) (anticodon cmo5UAC).</text>
</comment>
<dbReference type="Proteomes" id="UP000243525">
    <property type="component" value="Unassembled WGS sequence"/>
</dbReference>
<evidence type="ECO:0000256" key="3">
    <source>
        <dbReference type="ARBA" id="ARBA00022679"/>
    </source>
</evidence>
<reference evidence="8 9" key="1">
    <citation type="submission" date="2018-04" db="EMBL/GenBank/DDBJ databases">
        <title>Genomic Encyclopedia of Archaeal and Bacterial Type Strains, Phase II (KMG-II): from individual species to whole genera.</title>
        <authorList>
            <person name="Goeker M."/>
        </authorList>
    </citation>
    <scope>NUCLEOTIDE SEQUENCE [LARGE SCALE GENOMIC DNA]</scope>
    <source>
        <strain evidence="8 9">DSM 28823</strain>
    </source>
</reference>
<dbReference type="AlphaFoldDB" id="A0A2T5C204"/>
<dbReference type="PANTHER" id="PTHR47739">
    <property type="entry name" value="TRNA1(VAL) (ADENINE(37)-N6)-METHYLTRANSFERASE"/>
    <property type="match status" value="1"/>
</dbReference>
<dbReference type="GO" id="GO:0008033">
    <property type="term" value="P:tRNA processing"/>
    <property type="evidence" value="ECO:0007669"/>
    <property type="project" value="UniProtKB-UniRule"/>
</dbReference>
<keyword evidence="5 6" id="KW-0819">tRNA processing</keyword>
<comment type="subcellular location">
    <subcellularLocation>
        <location evidence="6">Cytoplasm</location>
    </subcellularLocation>
</comment>
<dbReference type="Gene3D" id="3.40.50.150">
    <property type="entry name" value="Vaccinia Virus protein VP39"/>
    <property type="match status" value="1"/>
</dbReference>
<feature type="domain" description="Methyltransferase small" evidence="7">
    <location>
        <begin position="17"/>
        <end position="103"/>
    </location>
</feature>
<evidence type="ECO:0000256" key="6">
    <source>
        <dbReference type="HAMAP-Rule" id="MF_01872"/>
    </source>
</evidence>
<sequence>MKVGIDGVLLGAWARMDAERHILDVGTGTGLLALMAAQRTAAFVDAVEIEADAAHEARDNFNQSLWTERLRLFVTAFQDFDADKKYDHIIANPPFFDHQKTPKSGDAKRATARHADCLSIEELLAKAVALLSDSGRISLILPADQEERLRAAARHVKLYVNRCAKVFPDETRPAHRILVELSAESGLAFLESIYIRKRETGDYTEQYRQLTSDFYLAF</sequence>
<keyword evidence="9" id="KW-1185">Reference proteome</keyword>
<evidence type="ECO:0000313" key="9">
    <source>
        <dbReference type="Proteomes" id="UP000243525"/>
    </source>
</evidence>
<name>A0A2T5C204_9BACT</name>
<evidence type="ECO:0000256" key="4">
    <source>
        <dbReference type="ARBA" id="ARBA00022691"/>
    </source>
</evidence>
<keyword evidence="2 6" id="KW-0489">Methyltransferase</keyword>
<dbReference type="InterPro" id="IPR029063">
    <property type="entry name" value="SAM-dependent_MTases_sf"/>
</dbReference>
<organism evidence="8 9">
    <name type="scientific">Mangrovibacterium marinum</name>
    <dbReference type="NCBI Taxonomy" id="1639118"/>
    <lineage>
        <taxon>Bacteria</taxon>
        <taxon>Pseudomonadati</taxon>
        <taxon>Bacteroidota</taxon>
        <taxon>Bacteroidia</taxon>
        <taxon>Marinilabiliales</taxon>
        <taxon>Prolixibacteraceae</taxon>
        <taxon>Mangrovibacterium</taxon>
    </lineage>
</organism>
<dbReference type="EC" id="2.1.1.223" evidence="6"/>
<evidence type="ECO:0000313" key="8">
    <source>
        <dbReference type="EMBL" id="PTN08677.1"/>
    </source>
</evidence>
<comment type="caution">
    <text evidence="8">The sequence shown here is derived from an EMBL/GenBank/DDBJ whole genome shotgun (WGS) entry which is preliminary data.</text>
</comment>
<keyword evidence="4 6" id="KW-0949">S-adenosyl-L-methionine</keyword>
<evidence type="ECO:0000259" key="7">
    <source>
        <dbReference type="Pfam" id="PF05175"/>
    </source>
</evidence>
<dbReference type="GO" id="GO:0005737">
    <property type="term" value="C:cytoplasm"/>
    <property type="evidence" value="ECO:0007669"/>
    <property type="project" value="UniProtKB-SubCell"/>
</dbReference>
<proteinExistence type="inferred from homology"/>
<dbReference type="GO" id="GO:0003676">
    <property type="term" value="F:nucleic acid binding"/>
    <property type="evidence" value="ECO:0007669"/>
    <property type="project" value="InterPro"/>
</dbReference>
<dbReference type="EMBL" id="QAAD01000007">
    <property type="protein sequence ID" value="PTN08677.1"/>
    <property type="molecule type" value="Genomic_DNA"/>
</dbReference>
<evidence type="ECO:0000256" key="1">
    <source>
        <dbReference type="ARBA" id="ARBA00022490"/>
    </source>
</evidence>
<evidence type="ECO:0000256" key="5">
    <source>
        <dbReference type="ARBA" id="ARBA00022694"/>
    </source>
</evidence>